<dbReference type="PATRIC" id="fig|1384056.3.peg.1111"/>
<dbReference type="AlphaFoldDB" id="A0A091B279"/>
<protein>
    <recommendedName>
        <fullName evidence="4">DUF4426 domain-containing protein</fullName>
    </recommendedName>
</protein>
<evidence type="ECO:0000313" key="3">
    <source>
        <dbReference type="Proteomes" id="UP000029393"/>
    </source>
</evidence>
<dbReference type="Proteomes" id="UP000029393">
    <property type="component" value="Unassembled WGS sequence"/>
</dbReference>
<reference evidence="2 3" key="1">
    <citation type="submission" date="2013-09" db="EMBL/GenBank/DDBJ databases">
        <title>Genome sequencing of Arenimonas metalli.</title>
        <authorList>
            <person name="Chen F."/>
            <person name="Wang G."/>
        </authorList>
    </citation>
    <scope>NUCLEOTIDE SEQUENCE [LARGE SCALE GENOMIC DNA]</scope>
    <source>
        <strain evidence="2 3">CF5-1</strain>
    </source>
</reference>
<name>A0A091B279_9GAMM</name>
<keyword evidence="1" id="KW-0732">Signal</keyword>
<evidence type="ECO:0008006" key="4">
    <source>
        <dbReference type="Google" id="ProtNLM"/>
    </source>
</evidence>
<feature type="chain" id="PRO_5001869298" description="DUF4426 domain-containing protein" evidence="1">
    <location>
        <begin position="27"/>
        <end position="153"/>
    </location>
</feature>
<dbReference type="STRING" id="1384056.N787_09410"/>
<gene>
    <name evidence="2" type="ORF">N787_09410</name>
</gene>
<feature type="signal peptide" evidence="1">
    <location>
        <begin position="1"/>
        <end position="26"/>
    </location>
</feature>
<evidence type="ECO:0000313" key="2">
    <source>
        <dbReference type="EMBL" id="KFN46723.1"/>
    </source>
</evidence>
<keyword evidence="3" id="KW-1185">Reference proteome</keyword>
<proteinExistence type="predicted"/>
<evidence type="ECO:0000256" key="1">
    <source>
        <dbReference type="SAM" id="SignalP"/>
    </source>
</evidence>
<accession>A0A091B279</accession>
<sequence length="153" mass="16896">MPFAPRQRLATALVAASMLFSAAASAQESQITVPDTSGATLTTRGVVASSDDKPGKGRIPAFVCLHTTLTDQGHTRQTTVIRKSGNPTADRQAQRVMQRMKIQDQEGVPHVEREIRVLVKVYESGAFAYQFFEMNEQVPEICAAPPWERKREP</sequence>
<dbReference type="EMBL" id="AVCK01000013">
    <property type="protein sequence ID" value="KFN46723.1"/>
    <property type="molecule type" value="Genomic_DNA"/>
</dbReference>
<comment type="caution">
    <text evidence="2">The sequence shown here is derived from an EMBL/GenBank/DDBJ whole genome shotgun (WGS) entry which is preliminary data.</text>
</comment>
<organism evidence="2 3">
    <name type="scientific">Arenimonas metalli CF5-1</name>
    <dbReference type="NCBI Taxonomy" id="1384056"/>
    <lineage>
        <taxon>Bacteria</taxon>
        <taxon>Pseudomonadati</taxon>
        <taxon>Pseudomonadota</taxon>
        <taxon>Gammaproteobacteria</taxon>
        <taxon>Lysobacterales</taxon>
        <taxon>Lysobacteraceae</taxon>
        <taxon>Arenimonas</taxon>
    </lineage>
</organism>